<dbReference type="PANTHER" id="PTHR46179">
    <property type="entry name" value="ZINC FINGER PROTEIN"/>
    <property type="match status" value="1"/>
</dbReference>
<dbReference type="STRING" id="36166.T1GC03"/>
<evidence type="ECO:0008006" key="3">
    <source>
        <dbReference type="Google" id="ProtNLM"/>
    </source>
</evidence>
<protein>
    <recommendedName>
        <fullName evidence="3">C2H2-type domain-containing protein</fullName>
    </recommendedName>
</protein>
<dbReference type="AlphaFoldDB" id="T1GC03"/>
<reference evidence="1" key="2">
    <citation type="submission" date="2015-06" db="UniProtKB">
        <authorList>
            <consortium name="EnsemblMetazoa"/>
        </authorList>
    </citation>
    <scope>IDENTIFICATION</scope>
</reference>
<dbReference type="GO" id="GO:0005634">
    <property type="term" value="C:nucleus"/>
    <property type="evidence" value="ECO:0007669"/>
    <property type="project" value="TreeGrafter"/>
</dbReference>
<dbReference type="PANTHER" id="PTHR46179:SF26">
    <property type="entry name" value="ZINC FINGER PROTEIN 423 HOMOLOG"/>
    <property type="match status" value="1"/>
</dbReference>
<proteinExistence type="predicted"/>
<dbReference type="Gene3D" id="3.30.160.60">
    <property type="entry name" value="Classic Zinc Finger"/>
    <property type="match status" value="1"/>
</dbReference>
<keyword evidence="2" id="KW-1185">Reference proteome</keyword>
<accession>T1GC03</accession>
<dbReference type="EMBL" id="CAQQ02182144">
    <property type="status" value="NOT_ANNOTATED_CDS"/>
    <property type="molecule type" value="Genomic_DNA"/>
</dbReference>
<dbReference type="GO" id="GO:0006357">
    <property type="term" value="P:regulation of transcription by RNA polymerase II"/>
    <property type="evidence" value="ECO:0007669"/>
    <property type="project" value="TreeGrafter"/>
</dbReference>
<dbReference type="HOGENOM" id="CLU_2560900_0_0_1"/>
<dbReference type="Proteomes" id="UP000015102">
    <property type="component" value="Unassembled WGS sequence"/>
</dbReference>
<dbReference type="EMBL" id="CAQQ02182143">
    <property type="status" value="NOT_ANNOTATED_CDS"/>
    <property type="molecule type" value="Genomic_DNA"/>
</dbReference>
<dbReference type="EMBL" id="CAQQ02182145">
    <property type="status" value="NOT_ANNOTATED_CDS"/>
    <property type="molecule type" value="Genomic_DNA"/>
</dbReference>
<organism evidence="1 2">
    <name type="scientific">Megaselia scalaris</name>
    <name type="common">Humpbacked fly</name>
    <name type="synonym">Phora scalaris</name>
    <dbReference type="NCBI Taxonomy" id="36166"/>
    <lineage>
        <taxon>Eukaryota</taxon>
        <taxon>Metazoa</taxon>
        <taxon>Ecdysozoa</taxon>
        <taxon>Arthropoda</taxon>
        <taxon>Hexapoda</taxon>
        <taxon>Insecta</taxon>
        <taxon>Pterygota</taxon>
        <taxon>Neoptera</taxon>
        <taxon>Endopterygota</taxon>
        <taxon>Diptera</taxon>
        <taxon>Brachycera</taxon>
        <taxon>Muscomorpha</taxon>
        <taxon>Platypezoidea</taxon>
        <taxon>Phoridae</taxon>
        <taxon>Megaseliini</taxon>
        <taxon>Megaselia</taxon>
    </lineage>
</organism>
<dbReference type="EnsemblMetazoa" id="MESCA000797-RA">
    <property type="protein sequence ID" value="MESCA000797-PA"/>
    <property type="gene ID" value="MESCA000797"/>
</dbReference>
<reference evidence="2" key="1">
    <citation type="submission" date="2013-02" db="EMBL/GenBank/DDBJ databases">
        <authorList>
            <person name="Hughes D."/>
        </authorList>
    </citation>
    <scope>NUCLEOTIDE SEQUENCE</scope>
    <source>
        <strain>Durham</strain>
        <strain evidence="2">NC isolate 2 -- Noor lab</strain>
    </source>
</reference>
<dbReference type="InterPro" id="IPR051061">
    <property type="entry name" value="Zinc_finger_trans_reg"/>
</dbReference>
<evidence type="ECO:0000313" key="1">
    <source>
        <dbReference type="EnsemblMetazoa" id="MESCA000797-PA"/>
    </source>
</evidence>
<sequence length="82" mass="9498">MVSKANSLQNHQLTVHSSEAKRFPCPFEGCQFVTDKAYSLKTHTWTHKEERDFPCTFEGCEYRGKTKAALWKQCTSLAQNQR</sequence>
<evidence type="ECO:0000313" key="2">
    <source>
        <dbReference type="Proteomes" id="UP000015102"/>
    </source>
</evidence>
<name>T1GC03_MEGSC</name>